<name>A0A8J2WIE4_9STRA</name>
<accession>A0A8J2WIE4</accession>
<dbReference type="Proteomes" id="UP000789595">
    <property type="component" value="Unassembled WGS sequence"/>
</dbReference>
<evidence type="ECO:0000313" key="2">
    <source>
        <dbReference type="EMBL" id="CAH0369810.1"/>
    </source>
</evidence>
<comment type="caution">
    <text evidence="2">The sequence shown here is derived from an EMBL/GenBank/DDBJ whole genome shotgun (WGS) entry which is preliminary data.</text>
</comment>
<dbReference type="EMBL" id="CAKKNE010000002">
    <property type="protein sequence ID" value="CAH0369810.1"/>
    <property type="molecule type" value="Genomic_DNA"/>
</dbReference>
<reference evidence="2" key="1">
    <citation type="submission" date="2021-11" db="EMBL/GenBank/DDBJ databases">
        <authorList>
            <consortium name="Genoscope - CEA"/>
            <person name="William W."/>
        </authorList>
    </citation>
    <scope>NUCLEOTIDE SEQUENCE</scope>
</reference>
<sequence length="242" mass="24828">MAAPQTEAALPDVVASPPPPPVSQSPKYPAMMQSGGATLAVVDDPNQPAPAPTNDLGPLAPPPFLVPPSVQSAQDVERKVESFDAAFAPLRNLTADDVVVGCSAHGADFMGESRDHLRRFKAHAANVDLSQGAAGVAASLEAGELANLPLAGAKGAVGLSLYSTATVARFAPAVARAIGAKLEEWRVADKYVVVKTVVVEQAKKGFSLVASGARKGWAFVKGKVDEARGTPPLPVAEAPEKA</sequence>
<protein>
    <submittedName>
        <fullName evidence="2">Uncharacterized protein</fullName>
    </submittedName>
</protein>
<evidence type="ECO:0000313" key="3">
    <source>
        <dbReference type="Proteomes" id="UP000789595"/>
    </source>
</evidence>
<keyword evidence="3" id="KW-1185">Reference proteome</keyword>
<dbReference type="AlphaFoldDB" id="A0A8J2WIE4"/>
<organism evidence="2 3">
    <name type="scientific">Pelagomonas calceolata</name>
    <dbReference type="NCBI Taxonomy" id="35677"/>
    <lineage>
        <taxon>Eukaryota</taxon>
        <taxon>Sar</taxon>
        <taxon>Stramenopiles</taxon>
        <taxon>Ochrophyta</taxon>
        <taxon>Pelagophyceae</taxon>
        <taxon>Pelagomonadales</taxon>
        <taxon>Pelagomonadaceae</taxon>
        <taxon>Pelagomonas</taxon>
    </lineage>
</organism>
<feature type="region of interest" description="Disordered" evidence="1">
    <location>
        <begin position="1"/>
        <end position="62"/>
    </location>
</feature>
<proteinExistence type="predicted"/>
<gene>
    <name evidence="2" type="ORF">PECAL_2P29480</name>
</gene>
<evidence type="ECO:0000256" key="1">
    <source>
        <dbReference type="SAM" id="MobiDB-lite"/>
    </source>
</evidence>